<gene>
    <name evidence="1" type="primary">ORF22278</name>
</gene>
<name>A0A0B6YD67_9EUPU</name>
<reference evidence="1" key="1">
    <citation type="submission" date="2014-12" db="EMBL/GenBank/DDBJ databases">
        <title>Insight into the proteome of Arion vulgaris.</title>
        <authorList>
            <person name="Aradska J."/>
            <person name="Bulat T."/>
            <person name="Smidak R."/>
            <person name="Sarate P."/>
            <person name="Gangsoo J."/>
            <person name="Sialana F."/>
            <person name="Bilban M."/>
            <person name="Lubec G."/>
        </authorList>
    </citation>
    <scope>NUCLEOTIDE SEQUENCE</scope>
    <source>
        <tissue evidence="1">Skin</tissue>
    </source>
</reference>
<evidence type="ECO:0000313" key="1">
    <source>
        <dbReference type="EMBL" id="CEK54232.1"/>
    </source>
</evidence>
<feature type="non-terminal residue" evidence="1">
    <location>
        <position position="1"/>
    </location>
</feature>
<organism evidence="1">
    <name type="scientific">Arion vulgaris</name>
    <dbReference type="NCBI Taxonomy" id="1028688"/>
    <lineage>
        <taxon>Eukaryota</taxon>
        <taxon>Metazoa</taxon>
        <taxon>Spiralia</taxon>
        <taxon>Lophotrochozoa</taxon>
        <taxon>Mollusca</taxon>
        <taxon>Gastropoda</taxon>
        <taxon>Heterobranchia</taxon>
        <taxon>Euthyneura</taxon>
        <taxon>Panpulmonata</taxon>
        <taxon>Eupulmonata</taxon>
        <taxon>Stylommatophora</taxon>
        <taxon>Helicina</taxon>
        <taxon>Arionoidea</taxon>
        <taxon>Arionidae</taxon>
        <taxon>Arion</taxon>
    </lineage>
</organism>
<accession>A0A0B6YD67</accession>
<proteinExistence type="predicted"/>
<dbReference type="EMBL" id="HACG01007367">
    <property type="protein sequence ID" value="CEK54232.1"/>
    <property type="molecule type" value="Transcribed_RNA"/>
</dbReference>
<sequence>SLFEDNNSFLSQKQTISKFVFVCNDISSNQTSQLTQMSFYAFQRNIFTDILLV</sequence>
<dbReference type="AlphaFoldDB" id="A0A0B6YD67"/>
<protein>
    <submittedName>
        <fullName evidence="1">Uncharacterized protein</fullName>
    </submittedName>
</protein>